<comment type="caution">
    <text evidence="1">The sequence shown here is derived from an EMBL/GenBank/DDBJ whole genome shotgun (WGS) entry which is preliminary data.</text>
</comment>
<evidence type="ECO:0000313" key="2">
    <source>
        <dbReference type="Proteomes" id="UP001489004"/>
    </source>
</evidence>
<sequence length="136" mass="14996">MRLLWPKAATLPPHLSIVNLYESIPGPEKPWIPYATRSKLPRVTRQNVLNRLVAQQLALALHNQGVVTKDGPGEVARNVDMRKAAIVAATDQEADLFKRSTGKEVYLNLAARSTASAACLSLRRNTSMQPSVQLTR</sequence>
<proteinExistence type="predicted"/>
<reference evidence="1 2" key="1">
    <citation type="journal article" date="2024" name="Nat. Commun.">
        <title>Phylogenomics reveals the evolutionary origins of lichenization in chlorophyte algae.</title>
        <authorList>
            <person name="Puginier C."/>
            <person name="Libourel C."/>
            <person name="Otte J."/>
            <person name="Skaloud P."/>
            <person name="Haon M."/>
            <person name="Grisel S."/>
            <person name="Petersen M."/>
            <person name="Berrin J.G."/>
            <person name="Delaux P.M."/>
            <person name="Dal Grande F."/>
            <person name="Keller J."/>
        </authorList>
    </citation>
    <scope>NUCLEOTIDE SEQUENCE [LARGE SCALE GENOMIC DNA]</scope>
    <source>
        <strain evidence="1 2">SAG 2043</strain>
    </source>
</reference>
<name>A0AAW1QG50_9CHLO</name>
<accession>A0AAW1QG50</accession>
<gene>
    <name evidence="1" type="ORF">WJX72_009097</name>
</gene>
<dbReference type="EMBL" id="JALJOR010000003">
    <property type="protein sequence ID" value="KAK9820333.1"/>
    <property type="molecule type" value="Genomic_DNA"/>
</dbReference>
<protein>
    <submittedName>
        <fullName evidence="1">Uncharacterized protein</fullName>
    </submittedName>
</protein>
<organism evidence="1 2">
    <name type="scientific">[Myrmecia] bisecta</name>
    <dbReference type="NCBI Taxonomy" id="41462"/>
    <lineage>
        <taxon>Eukaryota</taxon>
        <taxon>Viridiplantae</taxon>
        <taxon>Chlorophyta</taxon>
        <taxon>core chlorophytes</taxon>
        <taxon>Trebouxiophyceae</taxon>
        <taxon>Trebouxiales</taxon>
        <taxon>Trebouxiaceae</taxon>
        <taxon>Myrmecia</taxon>
    </lineage>
</organism>
<dbReference type="AlphaFoldDB" id="A0AAW1QG50"/>
<dbReference type="Proteomes" id="UP001489004">
    <property type="component" value="Unassembled WGS sequence"/>
</dbReference>
<evidence type="ECO:0000313" key="1">
    <source>
        <dbReference type="EMBL" id="KAK9820333.1"/>
    </source>
</evidence>
<keyword evidence="2" id="KW-1185">Reference proteome</keyword>